<dbReference type="Proteomes" id="UP000623067">
    <property type="component" value="Unassembled WGS sequence"/>
</dbReference>
<evidence type="ECO:0000256" key="1">
    <source>
        <dbReference type="SAM" id="MobiDB-lite"/>
    </source>
</evidence>
<dbReference type="Gene3D" id="3.40.50.2000">
    <property type="entry name" value="Glycogen Phosphorylase B"/>
    <property type="match status" value="2"/>
</dbReference>
<dbReference type="InterPro" id="IPR028098">
    <property type="entry name" value="Glyco_trans_4-like_N"/>
</dbReference>
<reference evidence="3" key="1">
    <citation type="journal article" date="2014" name="Int. J. Syst. Evol. Microbiol.">
        <title>Complete genome sequence of Corynebacterium casei LMG S-19264T (=DSM 44701T), isolated from a smear-ripened cheese.</title>
        <authorList>
            <consortium name="US DOE Joint Genome Institute (JGI-PGF)"/>
            <person name="Walter F."/>
            <person name="Albersmeier A."/>
            <person name="Kalinowski J."/>
            <person name="Ruckert C."/>
        </authorList>
    </citation>
    <scope>NUCLEOTIDE SEQUENCE</scope>
    <source>
        <strain evidence="3">CGMCC 1.15330</strain>
    </source>
</reference>
<proteinExistence type="predicted"/>
<evidence type="ECO:0000313" key="4">
    <source>
        <dbReference type="Proteomes" id="UP000623067"/>
    </source>
</evidence>
<feature type="region of interest" description="Disordered" evidence="1">
    <location>
        <begin position="1"/>
        <end position="23"/>
    </location>
</feature>
<reference evidence="3" key="2">
    <citation type="submission" date="2020-09" db="EMBL/GenBank/DDBJ databases">
        <authorList>
            <person name="Sun Q."/>
            <person name="Zhou Y."/>
        </authorList>
    </citation>
    <scope>NUCLEOTIDE SEQUENCE</scope>
    <source>
        <strain evidence="3">CGMCC 1.15330</strain>
    </source>
</reference>
<gene>
    <name evidence="3" type="ORF">GCM10011380_09780</name>
</gene>
<dbReference type="CDD" id="cd03811">
    <property type="entry name" value="GT4_GT28_WabH-like"/>
    <property type="match status" value="1"/>
</dbReference>
<name>A0A916SX92_9SPHN</name>
<organism evidence="3 4">
    <name type="scientific">Sphingomonas metalli</name>
    <dbReference type="NCBI Taxonomy" id="1779358"/>
    <lineage>
        <taxon>Bacteria</taxon>
        <taxon>Pseudomonadati</taxon>
        <taxon>Pseudomonadota</taxon>
        <taxon>Alphaproteobacteria</taxon>
        <taxon>Sphingomonadales</taxon>
        <taxon>Sphingomonadaceae</taxon>
        <taxon>Sphingomonas</taxon>
    </lineage>
</organism>
<evidence type="ECO:0000259" key="2">
    <source>
        <dbReference type="Pfam" id="PF13579"/>
    </source>
</evidence>
<dbReference type="SUPFAM" id="SSF53756">
    <property type="entry name" value="UDP-Glycosyltransferase/glycogen phosphorylase"/>
    <property type="match status" value="1"/>
</dbReference>
<evidence type="ECO:0000313" key="3">
    <source>
        <dbReference type="EMBL" id="GGB22255.1"/>
    </source>
</evidence>
<keyword evidence="4" id="KW-1185">Reference proteome</keyword>
<dbReference type="GO" id="GO:0016757">
    <property type="term" value="F:glycosyltransferase activity"/>
    <property type="evidence" value="ECO:0007669"/>
    <property type="project" value="TreeGrafter"/>
</dbReference>
<sequence>MPFSASVLQNDAPEADKNDTFAPPGLSGRGRLRILSFAHALNRGGAERAAVRLWRQWAQDADMVLAIGEGHDEGLAGAGVRVRRAPPRLAGLSPNARMLAWLPGVIRAERPDILFCPGNTYAIVAAAMRLLAGGACPPIVAKVSNPMGREDLPPPRRRAALWWARTQGRMIDRFVATSAAMADEIAAVAQVPASRIDTIPNPAFDAAVFARLTDAPGPAADAPGRLFVGVGRLVAQKNFALMVAAFARGAMPADRLVILGEGPERPMLEGLIAAAGLGDRVTLAGFNRDAGAWIGRADALILSSRYEGLPAVVLEAMAAGRPVIATDCCVAMAPLLAGGAGVLVPPGDAAAMAAAIATLDPAAFDPAHARAVAARHVTERVAQAYWPVFLAAIAAPGPRTQALVPG</sequence>
<dbReference type="PANTHER" id="PTHR12526">
    <property type="entry name" value="GLYCOSYLTRANSFERASE"/>
    <property type="match status" value="1"/>
</dbReference>
<comment type="caution">
    <text evidence="3">The sequence shown here is derived from an EMBL/GenBank/DDBJ whole genome shotgun (WGS) entry which is preliminary data.</text>
</comment>
<dbReference type="EMBL" id="BMIH01000001">
    <property type="protein sequence ID" value="GGB22255.1"/>
    <property type="molecule type" value="Genomic_DNA"/>
</dbReference>
<dbReference type="Pfam" id="PF13692">
    <property type="entry name" value="Glyco_trans_1_4"/>
    <property type="match status" value="1"/>
</dbReference>
<dbReference type="PANTHER" id="PTHR12526:SF636">
    <property type="entry name" value="BLL3647 PROTEIN"/>
    <property type="match status" value="1"/>
</dbReference>
<dbReference type="Pfam" id="PF13579">
    <property type="entry name" value="Glyco_trans_4_4"/>
    <property type="match status" value="1"/>
</dbReference>
<accession>A0A916SX92</accession>
<dbReference type="AlphaFoldDB" id="A0A916SX92"/>
<keyword evidence="3" id="KW-0808">Transferase</keyword>
<feature type="domain" description="Glycosyltransferase subfamily 4-like N-terminal" evidence="2">
    <location>
        <begin position="44"/>
        <end position="201"/>
    </location>
</feature>
<protein>
    <submittedName>
        <fullName evidence="3">Glycosyl transferase</fullName>
    </submittedName>
</protein>